<sequence>MSGRRRAQIELHLLISLARSQRALSRMLEAAADQVEASGDLAQHIGENLGAIAAHQRALLQRVTGLPVRVRSHSAPGKPWVNAQLRAGAKRPPAKQERRTR</sequence>
<organism evidence="2 3">
    <name type="scientific">Paenibacillus whitsoniae</name>
    <dbReference type="NCBI Taxonomy" id="2496558"/>
    <lineage>
        <taxon>Bacteria</taxon>
        <taxon>Bacillati</taxon>
        <taxon>Bacillota</taxon>
        <taxon>Bacilli</taxon>
        <taxon>Bacillales</taxon>
        <taxon>Paenibacillaceae</taxon>
        <taxon>Paenibacillus</taxon>
    </lineage>
</organism>
<dbReference type="AlphaFoldDB" id="A0A3S0A6P6"/>
<dbReference type="RefSeq" id="WP_126144883.1">
    <property type="nucleotide sequence ID" value="NZ_RXHU01000123.1"/>
</dbReference>
<dbReference type="EMBL" id="RXHU01000123">
    <property type="protein sequence ID" value="RTE02097.1"/>
    <property type="molecule type" value="Genomic_DNA"/>
</dbReference>
<dbReference type="OrthoDB" id="2660806at2"/>
<reference evidence="2 3" key="1">
    <citation type="submission" date="2018-12" db="EMBL/GenBank/DDBJ databases">
        <title>Bacillus ochoae sp. nov., Paenibacillus whitsoniae sp. nov., Paenibacillus spiritus sp. nov. Isolated from the Mars Exploration Rover during spacecraft assembly.</title>
        <authorList>
            <person name="Seuylemezian A."/>
            <person name="Vaishampayan P."/>
        </authorList>
    </citation>
    <scope>NUCLEOTIDE SEQUENCE [LARGE SCALE GENOMIC DNA]</scope>
    <source>
        <strain evidence="2 3">MER 54</strain>
    </source>
</reference>
<accession>A0A3S0A6P6</accession>
<dbReference type="Proteomes" id="UP000276128">
    <property type="component" value="Unassembled WGS sequence"/>
</dbReference>
<name>A0A3S0A6P6_9BACL</name>
<comment type="caution">
    <text evidence="2">The sequence shown here is derived from an EMBL/GenBank/DDBJ whole genome shotgun (WGS) entry which is preliminary data.</text>
</comment>
<protein>
    <submittedName>
        <fullName evidence="2">Uncharacterized protein</fullName>
    </submittedName>
</protein>
<evidence type="ECO:0000313" key="3">
    <source>
        <dbReference type="Proteomes" id="UP000276128"/>
    </source>
</evidence>
<evidence type="ECO:0000256" key="1">
    <source>
        <dbReference type="SAM" id="MobiDB-lite"/>
    </source>
</evidence>
<proteinExistence type="predicted"/>
<keyword evidence="3" id="KW-1185">Reference proteome</keyword>
<gene>
    <name evidence="2" type="ORF">EJQ19_29845</name>
</gene>
<feature type="region of interest" description="Disordered" evidence="1">
    <location>
        <begin position="71"/>
        <end position="101"/>
    </location>
</feature>
<evidence type="ECO:0000313" key="2">
    <source>
        <dbReference type="EMBL" id="RTE02097.1"/>
    </source>
</evidence>